<organism evidence="2 3">
    <name type="scientific">Cronobacter turicensis (strain DSM 18703 / CCUG 55852 / LMG 23827 / z3032)</name>
    <dbReference type="NCBI Taxonomy" id="693216"/>
    <lineage>
        <taxon>Bacteria</taxon>
        <taxon>Pseudomonadati</taxon>
        <taxon>Pseudomonadota</taxon>
        <taxon>Gammaproteobacteria</taxon>
        <taxon>Enterobacterales</taxon>
        <taxon>Enterobacteriaceae</taxon>
        <taxon>Cronobacter</taxon>
    </lineage>
</organism>
<reference evidence="2 3" key="1">
    <citation type="journal article" date="2010" name="J. Bacteriol.">
        <title>Complete Genome Sequence of Cronobacter turicensis LMG 23827, a foodborne pathogen causing deaths in neonates.</title>
        <authorList>
            <person name="Stephan R."/>
            <person name="Lehner A."/>
            <person name="Tischler P."/>
            <person name="Rattei T."/>
        </authorList>
    </citation>
    <scope>NUCLEOTIDE SEQUENCE [LARGE SCALE GENOMIC DNA]</scope>
    <source>
        <strain evidence="3">DSM 18703 / CCUG 55852 / LMG 23827 / z3032</strain>
    </source>
</reference>
<proteinExistence type="predicted"/>
<dbReference type="Pfam" id="PF20901">
    <property type="entry name" value="Sf6_terminase"/>
    <property type="match status" value="1"/>
</dbReference>
<reference evidence="3" key="2">
    <citation type="journal article" date="2011" name="J. Bacteriol.">
        <title>Complete genome sequence of Cronobacter turicensis LMG 23827, a food-borne pathogen causing deaths in neonates.</title>
        <authorList>
            <person name="Stephan R."/>
            <person name="Lehner A."/>
            <person name="Tischler P."/>
            <person name="Rattei T."/>
        </authorList>
    </citation>
    <scope>NUCLEOTIDE SEQUENCE [LARGE SCALE GENOMIC DNA]</scope>
    <source>
        <strain evidence="3">DSM 18703 / CCUG 55852 / LMG 23827 / z3032</strain>
    </source>
</reference>
<feature type="compositionally biased region" description="Basic and acidic residues" evidence="1">
    <location>
        <begin position="112"/>
        <end position="124"/>
    </location>
</feature>
<feature type="compositionally biased region" description="Polar residues" evidence="1">
    <location>
        <begin position="125"/>
        <end position="136"/>
    </location>
</feature>
<feature type="compositionally biased region" description="Low complexity" evidence="1">
    <location>
        <begin position="149"/>
        <end position="164"/>
    </location>
</feature>
<keyword evidence="3" id="KW-1185">Reference proteome</keyword>
<sequence length="164" mass="18027">MATESKTGRPSEYLPEVAAGICSLLADGESLRKVCDRPGMPNKSTVFRWLAQHEEFRDQYAKATETRADAIFEEMFDIADTVAEEAAAVGKARLRIDTRKWALARMNPKKYGDKVSQEIDHKSSDGSMTPQPTTIQLVPVEPTHEPDSTATDTGETGTTVHSAE</sequence>
<evidence type="ECO:0008006" key="4">
    <source>
        <dbReference type="Google" id="ProtNLM"/>
    </source>
</evidence>
<evidence type="ECO:0000256" key="1">
    <source>
        <dbReference type="SAM" id="MobiDB-lite"/>
    </source>
</evidence>
<dbReference type="KEGG" id="ctu:CTU_11690"/>
<name>C9XYG4_CROTZ</name>
<dbReference type="InterPro" id="IPR048683">
    <property type="entry name" value="Sf6_terminase"/>
</dbReference>
<dbReference type="Gene3D" id="1.10.10.60">
    <property type="entry name" value="Homeodomain-like"/>
    <property type="match status" value="1"/>
</dbReference>
<dbReference type="EMBL" id="FN543093">
    <property type="protein sequence ID" value="CBA28941.1"/>
    <property type="molecule type" value="Genomic_DNA"/>
</dbReference>
<evidence type="ECO:0000313" key="3">
    <source>
        <dbReference type="Proteomes" id="UP000002069"/>
    </source>
</evidence>
<dbReference type="HOGENOM" id="CLU_123874_2_0_6"/>
<accession>C9XYG4</accession>
<protein>
    <recommendedName>
        <fullName evidence="4">Ubiquitin carboxyl-hydrolase</fullName>
    </recommendedName>
</protein>
<gene>
    <name evidence="2" type="ordered locus">Ctu_11690</name>
</gene>
<feature type="region of interest" description="Disordered" evidence="1">
    <location>
        <begin position="112"/>
        <end position="164"/>
    </location>
</feature>
<dbReference type="Proteomes" id="UP000002069">
    <property type="component" value="Chromosome"/>
</dbReference>
<dbReference type="AlphaFoldDB" id="C9XYG4"/>
<evidence type="ECO:0000313" key="2">
    <source>
        <dbReference type="EMBL" id="CBA28941.1"/>
    </source>
</evidence>